<evidence type="ECO:0000313" key="1">
    <source>
        <dbReference type="EMBL" id="BAW80640.1"/>
    </source>
</evidence>
<dbReference type="AlphaFoldDB" id="A0A1Q2SND4"/>
<dbReference type="EMBL" id="AP014836">
    <property type="protein sequence ID" value="BAW80640.1"/>
    <property type="molecule type" value="Genomic_DNA"/>
</dbReference>
<dbReference type="KEGG" id="ntt:TAO_1270"/>
<evidence type="ECO:0000313" key="2">
    <source>
        <dbReference type="Proteomes" id="UP000243679"/>
    </source>
</evidence>
<gene>
    <name evidence="1" type="ORF">TAO_1270</name>
</gene>
<reference evidence="1 2" key="1">
    <citation type="journal article" date="2017" name="ISME J.">
        <title>An acid-tolerant ammonia-oxidizing ?-proteobacterium from soil.</title>
        <authorList>
            <person name="Hayatsu M."/>
            <person name="Tago K."/>
            <person name="Uchiyama I."/>
            <person name="Toyoda A."/>
            <person name="Wang Y."/>
            <person name="Shimomura Y."/>
            <person name="Okubo T."/>
            <person name="Kurisu F."/>
            <person name="Hirono Y."/>
            <person name="Nonaka K."/>
            <person name="Akiyama H."/>
            <person name="Itoh T."/>
            <person name="Takami H."/>
        </authorList>
    </citation>
    <scope>NUCLEOTIDE SEQUENCE [LARGE SCALE GENOMIC DNA]</scope>
    <source>
        <strain evidence="1 2">TAO100</strain>
    </source>
</reference>
<proteinExistence type="predicted"/>
<dbReference type="SUPFAM" id="SSF47240">
    <property type="entry name" value="Ferritin-like"/>
    <property type="match status" value="1"/>
</dbReference>
<dbReference type="InterPro" id="IPR009078">
    <property type="entry name" value="Ferritin-like_SF"/>
</dbReference>
<sequence length="300" mass="35470">MVESNTYRSIFSPCSAQEQEENFESYWRFTQQHAGKLLEEDKDLTNKREKLKYFQDNPVRSRNPLPNPELFYRNYIKFKDDPQLIDRKTLLLTAIYKFARHEWVGISEAWNVIPDMAASKKLTDKISRVHLAEEFCHIRFFNEMLCIFHLDKVEWVPLGPIKQRVYRIFPRLPGALMDAPAFITELMGMTFYQHLDTLFGEILADEPEAQQRLREILHEIMVDEMAHVGQRRNFIGPVGIKLAQLMLPTIYRLFFWGIPEAKYLFNVEKMIQDGLSFDYTSVSSNLLKRSWVPSYCQIQN</sequence>
<organism evidence="1 2">
    <name type="scientific">Candidatus Nitrosoglobus terrae</name>
    <dbReference type="NCBI Taxonomy" id="1630141"/>
    <lineage>
        <taxon>Bacteria</taxon>
        <taxon>Pseudomonadati</taxon>
        <taxon>Pseudomonadota</taxon>
        <taxon>Gammaproteobacteria</taxon>
        <taxon>Chromatiales</taxon>
        <taxon>Chromatiaceae</taxon>
        <taxon>Candidatus Nitrosoglobus</taxon>
    </lineage>
</organism>
<keyword evidence="2" id="KW-1185">Reference proteome</keyword>
<dbReference type="Proteomes" id="UP000243679">
    <property type="component" value="Chromosome"/>
</dbReference>
<dbReference type="RefSeq" id="WP_096527159.1">
    <property type="nucleotide sequence ID" value="NZ_AP014836.1"/>
</dbReference>
<dbReference type="OrthoDB" id="5560932at2"/>
<protein>
    <submittedName>
        <fullName evidence="1">Hypothetical conserved protein</fullName>
    </submittedName>
</protein>
<accession>A0A1Q2SND4</accession>
<name>A0A1Q2SND4_9GAMM</name>